<reference evidence="3" key="1">
    <citation type="submission" date="2014-05" db="EMBL/GenBank/DDBJ databases">
        <title>The transcriptome of the halophilic microalga Tetraselmis sp. GSL018 isolated from the Great Salt Lake, Utah.</title>
        <authorList>
            <person name="Jinkerson R.E."/>
            <person name="D'Adamo S."/>
            <person name="Posewitz M.C."/>
        </authorList>
    </citation>
    <scope>NUCLEOTIDE SEQUENCE</scope>
    <source>
        <strain evidence="3">GSL018</strain>
    </source>
</reference>
<evidence type="ECO:0000313" key="3">
    <source>
        <dbReference type="EMBL" id="JAC81247.1"/>
    </source>
</evidence>
<proteinExistence type="predicted"/>
<name>A0A061S7W1_9CHLO</name>
<dbReference type="Pfam" id="PF02493">
    <property type="entry name" value="MORN"/>
    <property type="match status" value="3"/>
</dbReference>
<gene>
    <name evidence="3" type="ORF">TSPGSL018_8350</name>
</gene>
<organism evidence="3">
    <name type="scientific">Tetraselmis sp. GSL018</name>
    <dbReference type="NCBI Taxonomy" id="582737"/>
    <lineage>
        <taxon>Eukaryota</taxon>
        <taxon>Viridiplantae</taxon>
        <taxon>Chlorophyta</taxon>
        <taxon>core chlorophytes</taxon>
        <taxon>Chlorodendrophyceae</taxon>
        <taxon>Chlorodendrales</taxon>
        <taxon>Chlorodendraceae</taxon>
        <taxon>Tetraselmis</taxon>
    </lineage>
</organism>
<dbReference type="SUPFAM" id="SSF82185">
    <property type="entry name" value="Histone H3 K4-specific methyltransferase SET7/9 N-terminal domain"/>
    <property type="match status" value="1"/>
</dbReference>
<dbReference type="EMBL" id="GBEZ01003925">
    <property type="protein sequence ID" value="JAC81247.1"/>
    <property type="molecule type" value="Transcribed_RNA"/>
</dbReference>
<dbReference type="SMART" id="SM00698">
    <property type="entry name" value="MORN"/>
    <property type="match status" value="2"/>
</dbReference>
<dbReference type="PANTHER" id="PTHR23084">
    <property type="entry name" value="PHOSPHATIDYLINOSITOL-4-PHOSPHATE 5-KINASE RELATED"/>
    <property type="match status" value="1"/>
</dbReference>
<dbReference type="PANTHER" id="PTHR23084:SF227">
    <property type="entry name" value="PHOSPHATIDYLINOSITOL-4-PHOSPHATE 5-KINASE RELATED"/>
    <property type="match status" value="1"/>
</dbReference>
<protein>
    <submittedName>
        <fullName evidence="3">Morn repeat protein 1</fullName>
    </submittedName>
</protein>
<feature type="compositionally biased region" description="Acidic residues" evidence="2">
    <location>
        <begin position="350"/>
        <end position="364"/>
    </location>
</feature>
<dbReference type="GO" id="GO:0016020">
    <property type="term" value="C:membrane"/>
    <property type="evidence" value="ECO:0007669"/>
    <property type="project" value="UniProtKB-ARBA"/>
</dbReference>
<evidence type="ECO:0000256" key="1">
    <source>
        <dbReference type="ARBA" id="ARBA00022737"/>
    </source>
</evidence>
<sequence length="430" mass="47568">MSDPNKEQPLMKEVGRGLQAPLYSPDDPQWHLAGSNHPYTPFPGNALKWESLIYDDGTAYEGLMRENIPHMKGTLIIGNGTGGGFQTPNPGDIYEGEFEAGYAHGLGQYIGAKGELYRGEFKKGQRNGCGVLVNMRPYLRRIQKGDSPEEAWEATREKIETTAKKGTWQNDLFLTGPSEDASFCHIHEINGVLEELQSVVARTRMFRHKPDGEVTIKQNFRDARGIPIPTMQDPLHYPHGTGFLAPGPMGQTFAVPDDPKLKDAMEKAARNHIRIYNMYNVPRDAPPGSVMERAEELGREEEERRAKAIAEMEAAERRRLRRLERLKAAEQRESEPKKEAAAEKEGKAEDGEDDAGDDVDDEDLTVASAGAVPPRPGPMGRPGFGGPTAFASISLGMSRAGQTISSTLMRAAVRAPRRPRLARPSDMQRQ</sequence>
<feature type="compositionally biased region" description="Basic and acidic residues" evidence="2">
    <location>
        <begin position="327"/>
        <end position="349"/>
    </location>
</feature>
<accession>A0A061S7W1</accession>
<feature type="region of interest" description="Disordered" evidence="2">
    <location>
        <begin position="283"/>
        <end position="302"/>
    </location>
</feature>
<dbReference type="InterPro" id="IPR003409">
    <property type="entry name" value="MORN"/>
</dbReference>
<keyword evidence="1" id="KW-0677">Repeat</keyword>
<dbReference type="AlphaFoldDB" id="A0A061S7W1"/>
<feature type="compositionally biased region" description="Basic and acidic residues" evidence="2">
    <location>
        <begin position="292"/>
        <end position="302"/>
    </location>
</feature>
<evidence type="ECO:0000256" key="2">
    <source>
        <dbReference type="SAM" id="MobiDB-lite"/>
    </source>
</evidence>
<feature type="region of interest" description="Disordered" evidence="2">
    <location>
        <begin position="327"/>
        <end position="386"/>
    </location>
</feature>